<dbReference type="SUPFAM" id="SSF53850">
    <property type="entry name" value="Periplasmic binding protein-like II"/>
    <property type="match status" value="1"/>
</dbReference>
<dbReference type="PANTHER" id="PTHR35936:SF19">
    <property type="entry name" value="AMINO-ACID-BINDING PROTEIN YXEM-RELATED"/>
    <property type="match status" value="1"/>
</dbReference>
<proteinExistence type="predicted"/>
<organism evidence="3 4">
    <name type="scientific">Zhengella mangrovi</name>
    <dbReference type="NCBI Taxonomy" id="1982044"/>
    <lineage>
        <taxon>Bacteria</taxon>
        <taxon>Pseudomonadati</taxon>
        <taxon>Pseudomonadota</taxon>
        <taxon>Alphaproteobacteria</taxon>
        <taxon>Hyphomicrobiales</taxon>
        <taxon>Notoacmeibacteraceae</taxon>
        <taxon>Zhengella</taxon>
    </lineage>
</organism>
<comment type="caution">
    <text evidence="3">The sequence shown here is derived from an EMBL/GenBank/DDBJ whole genome shotgun (WGS) entry which is preliminary data.</text>
</comment>
<dbReference type="OrthoDB" id="5419093at2"/>
<dbReference type="PANTHER" id="PTHR35936">
    <property type="entry name" value="MEMBRANE-BOUND LYTIC MUREIN TRANSGLYCOSYLASE F"/>
    <property type="match status" value="1"/>
</dbReference>
<reference evidence="3 4" key="1">
    <citation type="submission" date="2017-10" db="EMBL/GenBank/DDBJ databases">
        <title>Sedimentibacterium mangrovi gen. nov., sp. nov., a novel member of family Phyllobacteriacea isolated from mangrove sediment.</title>
        <authorList>
            <person name="Liao H."/>
            <person name="Tian Y."/>
        </authorList>
    </citation>
    <scope>NUCLEOTIDE SEQUENCE [LARGE SCALE GENOMIC DNA]</scope>
    <source>
        <strain evidence="3 4">X9-2-2</strain>
    </source>
</reference>
<dbReference type="AlphaFoldDB" id="A0A2G1QIT7"/>
<protein>
    <recommendedName>
        <fullName evidence="2">Solute-binding protein family 3/N-terminal domain-containing protein</fullName>
    </recommendedName>
</protein>
<evidence type="ECO:0000256" key="1">
    <source>
        <dbReference type="ARBA" id="ARBA00022729"/>
    </source>
</evidence>
<dbReference type="SMART" id="SM00062">
    <property type="entry name" value="PBPb"/>
    <property type="match status" value="1"/>
</dbReference>
<evidence type="ECO:0000259" key="2">
    <source>
        <dbReference type="SMART" id="SM00062"/>
    </source>
</evidence>
<keyword evidence="1" id="KW-0732">Signal</keyword>
<gene>
    <name evidence="3" type="ORF">CSC94_19820</name>
</gene>
<dbReference type="Gene3D" id="3.40.190.10">
    <property type="entry name" value="Periplasmic binding protein-like II"/>
    <property type="match status" value="2"/>
</dbReference>
<name>A0A2G1QIT7_9HYPH</name>
<accession>A0A2G1QIT7</accession>
<feature type="domain" description="Solute-binding protein family 3/N-terminal" evidence="2">
    <location>
        <begin position="97"/>
        <end position="312"/>
    </location>
</feature>
<dbReference type="InterPro" id="IPR001638">
    <property type="entry name" value="Solute-binding_3/MltF_N"/>
</dbReference>
<sequence>MVWAPTWCADRSCSPRKAPGRRQMRLARRRSPDISVSGCRLISVNDEMLLVLPDNDSRFCAASFSFCAVADREGSMKCIASLAAAISLAALPCLADTVTIGTVQAYDTGLYTVEPSAVQGFEKALGDELCQRAAVTCEWVVLPPEALVTAVASGKVDAAISGLPVTTEVGGDLTFTMPYLYPDPYGYLGRAGQMHPAGVTQIASVSKLDLTELSASTGVNYKKFENMNDAIAAMLDGTFPSVFAEKEVLDPLIAASNGTLGYVYKDRNVLSGIGMLFRADDVDRRFLFEDQIFEMSQDGSLNALTKTWFGIDAAGW</sequence>
<dbReference type="Pfam" id="PF00497">
    <property type="entry name" value="SBP_bac_3"/>
    <property type="match status" value="1"/>
</dbReference>
<dbReference type="Proteomes" id="UP000221168">
    <property type="component" value="Unassembled WGS sequence"/>
</dbReference>
<evidence type="ECO:0000313" key="4">
    <source>
        <dbReference type="Proteomes" id="UP000221168"/>
    </source>
</evidence>
<dbReference type="EMBL" id="PDVP01000016">
    <property type="protein sequence ID" value="PHP65371.1"/>
    <property type="molecule type" value="Genomic_DNA"/>
</dbReference>
<keyword evidence="4" id="KW-1185">Reference proteome</keyword>
<evidence type="ECO:0000313" key="3">
    <source>
        <dbReference type="EMBL" id="PHP65371.1"/>
    </source>
</evidence>